<dbReference type="InterPro" id="IPR000445">
    <property type="entry name" value="HhH_motif"/>
</dbReference>
<evidence type="ECO:0000256" key="5">
    <source>
        <dbReference type="ARBA" id="ARBA00022763"/>
    </source>
</evidence>
<dbReference type="GO" id="GO:0046872">
    <property type="term" value="F:metal ion binding"/>
    <property type="evidence" value="ECO:0007669"/>
    <property type="project" value="UniProtKB-KW"/>
</dbReference>
<dbReference type="PANTHER" id="PTHR43286">
    <property type="entry name" value="ENDONUCLEASE III-LIKE PROTEIN 1"/>
    <property type="match status" value="1"/>
</dbReference>
<dbReference type="GO" id="GO:0140078">
    <property type="term" value="F:class I DNA-(apurinic or apyrimidinic site) endonuclease activity"/>
    <property type="evidence" value="ECO:0007669"/>
    <property type="project" value="UniProtKB-EC"/>
</dbReference>
<keyword evidence="14" id="KW-0539">Nucleus</keyword>
<evidence type="ECO:0000256" key="2">
    <source>
        <dbReference type="ARBA" id="ARBA00008343"/>
    </source>
</evidence>
<reference evidence="18 19" key="1">
    <citation type="journal article" date="2018" name="New Phytol.">
        <title>Phylogenomics of Endogonaceae and evolution of mycorrhizas within Mucoromycota.</title>
        <authorList>
            <person name="Chang Y."/>
            <person name="Desiro A."/>
            <person name="Na H."/>
            <person name="Sandor L."/>
            <person name="Lipzen A."/>
            <person name="Clum A."/>
            <person name="Barry K."/>
            <person name="Grigoriev I.V."/>
            <person name="Martin F.M."/>
            <person name="Stajich J.E."/>
            <person name="Smith M.E."/>
            <person name="Bonito G."/>
            <person name="Spatafora J.W."/>
        </authorList>
    </citation>
    <scope>NUCLEOTIDE SEQUENCE [LARGE SCALE GENOMIC DNA]</scope>
    <source>
        <strain evidence="18 19">AD002</strain>
    </source>
</reference>
<keyword evidence="9" id="KW-0411">Iron-sulfur</keyword>
<feature type="coiled-coil region" evidence="15">
    <location>
        <begin position="374"/>
        <end position="404"/>
    </location>
</feature>
<feature type="region of interest" description="Disordered" evidence="16">
    <location>
        <begin position="59"/>
        <end position="120"/>
    </location>
</feature>
<evidence type="ECO:0000256" key="8">
    <source>
        <dbReference type="ARBA" id="ARBA00023004"/>
    </source>
</evidence>
<feature type="domain" description="HhH-GPD" evidence="17">
    <location>
        <begin position="176"/>
        <end position="329"/>
    </location>
</feature>
<keyword evidence="11 14" id="KW-0456">Lyase</keyword>
<dbReference type="Proteomes" id="UP000274822">
    <property type="component" value="Unassembled WGS sequence"/>
</dbReference>
<dbReference type="HAMAP" id="MF_03183">
    <property type="entry name" value="Endonuclease_III_Nth"/>
    <property type="match status" value="1"/>
</dbReference>
<keyword evidence="4" id="KW-0479">Metal-binding</keyword>
<dbReference type="Gene3D" id="1.10.340.30">
    <property type="entry name" value="Hypothetical protein, domain 2"/>
    <property type="match status" value="1"/>
</dbReference>
<evidence type="ECO:0000256" key="3">
    <source>
        <dbReference type="ARBA" id="ARBA00022485"/>
    </source>
</evidence>
<keyword evidence="6 14" id="KW-0378">Hydrolase</keyword>
<keyword evidence="19" id="KW-1185">Reference proteome</keyword>
<dbReference type="InterPro" id="IPR030841">
    <property type="entry name" value="NTH1"/>
</dbReference>
<dbReference type="SUPFAM" id="SSF48150">
    <property type="entry name" value="DNA-glycosylase"/>
    <property type="match status" value="1"/>
</dbReference>
<evidence type="ECO:0000313" key="18">
    <source>
        <dbReference type="EMBL" id="RUS34976.1"/>
    </source>
</evidence>
<evidence type="ECO:0000256" key="12">
    <source>
        <dbReference type="ARBA" id="ARBA00023295"/>
    </source>
</evidence>
<dbReference type="InterPro" id="IPR004036">
    <property type="entry name" value="Endonuclease-III-like_CS2"/>
</dbReference>
<dbReference type="AlphaFoldDB" id="A0A433QYW0"/>
<comment type="cofactor">
    <cofactor evidence="1">
        <name>[4Fe-4S] cluster</name>
        <dbReference type="ChEBI" id="CHEBI:49883"/>
    </cofactor>
</comment>
<evidence type="ECO:0000259" key="17">
    <source>
        <dbReference type="SMART" id="SM00478"/>
    </source>
</evidence>
<keyword evidence="8" id="KW-0408">Iron</keyword>
<comment type="function">
    <text evidence="14">Bifunctional DNA N-glycosylase with associated apurinic/apyrimidinic (AP) lyase function that catalyzes the first step in base excision repair (BER), the primary repair pathway for the repair of oxidative DNA damage. The DNA N-glycosylase activity releases the damaged DNA base from DNA by cleaving the N-glycosidic bond, leaving an AP site. The AP lyase activity cleaves the phosphodiester bond 3' to the AP site by a beta-elimination. Primarily recognizes and repairs oxidative base damage of pyrimidines.</text>
</comment>
<evidence type="ECO:0000256" key="9">
    <source>
        <dbReference type="ARBA" id="ARBA00023014"/>
    </source>
</evidence>
<keyword evidence="5 14" id="KW-0227">DNA damage</keyword>
<evidence type="ECO:0000256" key="15">
    <source>
        <dbReference type="SAM" id="Coils"/>
    </source>
</evidence>
<comment type="caution">
    <text evidence="14">Lacks conserved residue(s) required for the propagation of feature annotation.</text>
</comment>
<evidence type="ECO:0000256" key="11">
    <source>
        <dbReference type="ARBA" id="ARBA00023239"/>
    </source>
</evidence>
<gene>
    <name evidence="14" type="primary">NTH1</name>
    <name evidence="18" type="ORF">BC938DRAFT_477227</name>
</gene>
<dbReference type="EMBL" id="RBNJ01000267">
    <property type="protein sequence ID" value="RUS34976.1"/>
    <property type="molecule type" value="Genomic_DNA"/>
</dbReference>
<proteinExistence type="inferred from homology"/>
<comment type="similarity">
    <text evidence="2 14">Belongs to the Nth/MutY family.</text>
</comment>
<dbReference type="GO" id="GO:0005634">
    <property type="term" value="C:nucleus"/>
    <property type="evidence" value="ECO:0007669"/>
    <property type="project" value="UniProtKB-SubCell"/>
</dbReference>
<evidence type="ECO:0000256" key="14">
    <source>
        <dbReference type="HAMAP-Rule" id="MF_03183"/>
    </source>
</evidence>
<dbReference type="PROSITE" id="PS01155">
    <property type="entry name" value="ENDONUCLEASE_III_2"/>
    <property type="match status" value="1"/>
</dbReference>
<dbReference type="SMART" id="SM00525">
    <property type="entry name" value="FES"/>
    <property type="match status" value="1"/>
</dbReference>
<comment type="subcellular location">
    <subcellularLocation>
        <location evidence="14">Nucleus</location>
    </subcellularLocation>
    <subcellularLocation>
        <location evidence="14">Mitochondrion</location>
    </subcellularLocation>
</comment>
<keyword evidence="3" id="KW-0004">4Fe-4S</keyword>
<dbReference type="PANTHER" id="PTHR43286:SF1">
    <property type="entry name" value="ENDONUCLEASE III-LIKE PROTEIN 1"/>
    <property type="match status" value="1"/>
</dbReference>
<evidence type="ECO:0000256" key="1">
    <source>
        <dbReference type="ARBA" id="ARBA00001966"/>
    </source>
</evidence>
<protein>
    <recommendedName>
        <fullName evidence="14">Endonuclease III homolog</fullName>
        <ecNumber evidence="14">3.2.2.-</ecNumber>
        <ecNumber evidence="14">4.2.99.18</ecNumber>
    </recommendedName>
    <alternativeName>
        <fullName evidence="14">Bifunctional DNA N-glycosylase/DNA-(apurinic or apyrimidinic site) lyase</fullName>
        <shortName evidence="14">DNA glycosylase/AP lyase</shortName>
    </alternativeName>
</protein>
<dbReference type="GO" id="GO:0051539">
    <property type="term" value="F:4 iron, 4 sulfur cluster binding"/>
    <property type="evidence" value="ECO:0007669"/>
    <property type="project" value="UniProtKB-KW"/>
</dbReference>
<evidence type="ECO:0000256" key="10">
    <source>
        <dbReference type="ARBA" id="ARBA00023204"/>
    </source>
</evidence>
<feature type="compositionally biased region" description="Basic and acidic residues" evidence="16">
    <location>
        <begin position="87"/>
        <end position="96"/>
    </location>
</feature>
<evidence type="ECO:0000256" key="6">
    <source>
        <dbReference type="ARBA" id="ARBA00022801"/>
    </source>
</evidence>
<dbReference type="GO" id="GO:0000703">
    <property type="term" value="F:oxidized pyrimidine nucleobase lesion DNA N-glycosylase activity"/>
    <property type="evidence" value="ECO:0007669"/>
    <property type="project" value="UniProtKB-UniRule"/>
</dbReference>
<dbReference type="InterPro" id="IPR003651">
    <property type="entry name" value="Endonuclease3_FeS-loop_motif"/>
</dbReference>
<evidence type="ECO:0000256" key="7">
    <source>
        <dbReference type="ARBA" id="ARBA00022946"/>
    </source>
</evidence>
<keyword evidence="15" id="KW-0175">Coiled coil</keyword>
<keyword evidence="14" id="KW-0496">Mitochondrion</keyword>
<keyword evidence="7" id="KW-0809">Transit peptide</keyword>
<dbReference type="GO" id="GO:0006289">
    <property type="term" value="P:nucleotide-excision repair"/>
    <property type="evidence" value="ECO:0007669"/>
    <property type="project" value="TreeGrafter"/>
</dbReference>
<keyword evidence="10 14" id="KW-0234">DNA repair</keyword>
<dbReference type="InterPro" id="IPR003265">
    <property type="entry name" value="HhH-GPD_domain"/>
</dbReference>
<evidence type="ECO:0000256" key="13">
    <source>
        <dbReference type="ARBA" id="ARBA00044632"/>
    </source>
</evidence>
<feature type="compositionally biased region" description="Polar residues" evidence="16">
    <location>
        <begin position="61"/>
        <end position="82"/>
    </location>
</feature>
<name>A0A433QYW0_9FUNG</name>
<evidence type="ECO:0000256" key="16">
    <source>
        <dbReference type="SAM" id="MobiDB-lite"/>
    </source>
</evidence>
<comment type="catalytic activity">
    <reaction evidence="13 14">
        <text>2'-deoxyribonucleotide-(2'-deoxyribose 5'-phosphate)-2'-deoxyribonucleotide-DNA = a 3'-end 2'-deoxyribonucleotide-(2,3-dehydro-2,3-deoxyribose 5'-phosphate)-DNA + a 5'-end 5'-phospho-2'-deoxyribonucleoside-DNA + H(+)</text>
        <dbReference type="Rhea" id="RHEA:66592"/>
        <dbReference type="Rhea" id="RHEA-COMP:13180"/>
        <dbReference type="Rhea" id="RHEA-COMP:16897"/>
        <dbReference type="Rhea" id="RHEA-COMP:17067"/>
        <dbReference type="ChEBI" id="CHEBI:15378"/>
        <dbReference type="ChEBI" id="CHEBI:136412"/>
        <dbReference type="ChEBI" id="CHEBI:157695"/>
        <dbReference type="ChEBI" id="CHEBI:167181"/>
        <dbReference type="EC" id="4.2.99.18"/>
    </reaction>
</comment>
<dbReference type="EC" id="3.2.2.-" evidence="14"/>
<keyword evidence="12 14" id="KW-0326">Glycosidase</keyword>
<dbReference type="GO" id="GO:0003677">
    <property type="term" value="F:DNA binding"/>
    <property type="evidence" value="ECO:0007669"/>
    <property type="project" value="UniProtKB-UniRule"/>
</dbReference>
<comment type="caution">
    <text evidence="18">The sequence shown here is derived from an EMBL/GenBank/DDBJ whole genome shotgun (WGS) entry which is preliminary data.</text>
</comment>
<dbReference type="EC" id="4.2.99.18" evidence="14"/>
<organism evidence="18 19">
    <name type="scientific">Jimgerdemannia flammicorona</name>
    <dbReference type="NCBI Taxonomy" id="994334"/>
    <lineage>
        <taxon>Eukaryota</taxon>
        <taxon>Fungi</taxon>
        <taxon>Fungi incertae sedis</taxon>
        <taxon>Mucoromycota</taxon>
        <taxon>Mucoromycotina</taxon>
        <taxon>Endogonomycetes</taxon>
        <taxon>Endogonales</taxon>
        <taxon>Endogonaceae</taxon>
        <taxon>Jimgerdemannia</taxon>
    </lineage>
</organism>
<dbReference type="Gene3D" id="1.10.1670.10">
    <property type="entry name" value="Helix-hairpin-Helix base-excision DNA repair enzymes (C-terminal)"/>
    <property type="match status" value="1"/>
</dbReference>
<dbReference type="CDD" id="cd00056">
    <property type="entry name" value="ENDO3c"/>
    <property type="match status" value="1"/>
</dbReference>
<dbReference type="GO" id="GO:0005739">
    <property type="term" value="C:mitochondrion"/>
    <property type="evidence" value="ECO:0007669"/>
    <property type="project" value="UniProtKB-SubCell"/>
</dbReference>
<evidence type="ECO:0000313" key="19">
    <source>
        <dbReference type="Proteomes" id="UP000274822"/>
    </source>
</evidence>
<dbReference type="SMART" id="SM00478">
    <property type="entry name" value="ENDO3c"/>
    <property type="match status" value="1"/>
</dbReference>
<dbReference type="GO" id="GO:0006285">
    <property type="term" value="P:base-excision repair, AP site formation"/>
    <property type="evidence" value="ECO:0007669"/>
    <property type="project" value="UniProtKB-UniRule"/>
</dbReference>
<dbReference type="Pfam" id="PF00730">
    <property type="entry name" value="HhH-GPD"/>
    <property type="match status" value="1"/>
</dbReference>
<dbReference type="InterPro" id="IPR023170">
    <property type="entry name" value="HhH_base_excis_C"/>
</dbReference>
<dbReference type="Pfam" id="PF00633">
    <property type="entry name" value="HHH"/>
    <property type="match status" value="1"/>
</dbReference>
<dbReference type="FunFam" id="1.10.340.30:FF:000005">
    <property type="entry name" value="Endonuclease III-like protein 1"/>
    <property type="match status" value="1"/>
</dbReference>
<evidence type="ECO:0000256" key="4">
    <source>
        <dbReference type="ARBA" id="ARBA00022723"/>
    </source>
</evidence>
<dbReference type="InterPro" id="IPR011257">
    <property type="entry name" value="DNA_glycosylase"/>
</dbReference>
<sequence length="406" mass="44552">MDLRRSARTTRSLSTMTSKYFSAAPTVDGALAKREPVESSTGLADRVKLRLRTPSAVVKPEQTTTAIDSDSSVLTPPQTPSSRARKHVEIAVEKSEAPSLPSPRKKARTRTTSTGSSVAAPATAPVGWETTYDLIKRYRATTIAPVDTMGCERLAEVGENVDPKTTRFQTLVSLMLSSQTKDQVTAAAIANLRARLPGGLTLKSVLECDANLLQSCICKVGFHSRKTDYIKQAARICQEQHGGDIPDTIEGLMGLPGVGPKMGYLALQCAWNKNAGIGVDVHVHRITNRLGWCDTEKGGPEATRKALESWLLPTHWQAINPLLVGFGQTTCLPRGPRCEECPVRQRCPSARKYIKLKRVKREIKVEEGIVKVEVKEEAMVKREVEEEKEEAAEAEAEAIVKEEIEW</sequence>
<accession>A0A433QYW0</accession>